<sequence length="345" mass="39082">MDVQAQMYSENLGFGFPLCGSQELIDTGSGFNDRYFNNQQQQNQMQQAQILQQRNKCLGFNVGEVGSSISDDHLLSMAVSQLLSAQVEKQKHEIDRYIALQSERLRSILQEQRKQHLAILLRRLESKTSSLLRQKEEEIAKAAKKTMELEDCLRRAEIEKQTWQRVAKENEAMAIALNNTLEQIREEACCFSSGAEDAESCCDFSPALNRQDKEEETRVARDEEEEETRKMACKGCNSQRSCVLFLPCRHLCSCKSCEAFLDYCPVCRSVKKGSIEILSVSQCSPCLNPSPTSALPIIFSSAPARRLANNAVNPFSLFKDREKILGFCLQERLGLNQNPFQESKV</sequence>
<dbReference type="GO" id="GO:0004842">
    <property type="term" value="F:ubiquitin-protein transferase activity"/>
    <property type="evidence" value="ECO:0007669"/>
    <property type="project" value="TreeGrafter"/>
</dbReference>
<feature type="coiled-coil region" evidence="5">
    <location>
        <begin position="121"/>
        <end position="187"/>
    </location>
</feature>
<comment type="caution">
    <text evidence="7">The sequence shown here is derived from an EMBL/GenBank/DDBJ whole genome shotgun (WGS) entry which is preliminary data.</text>
</comment>
<reference evidence="7 8" key="1">
    <citation type="submission" date="2020-04" db="EMBL/GenBank/DDBJ databases">
        <title>Plant Genome Project.</title>
        <authorList>
            <person name="Zhang R.-G."/>
        </authorList>
    </citation>
    <scope>NUCLEOTIDE SEQUENCE [LARGE SCALE GENOMIC DNA]</scope>
    <source>
        <strain evidence="7">YNK0</strain>
        <tissue evidence="7">Leaf</tissue>
    </source>
</reference>
<dbReference type="Proteomes" id="UP000655225">
    <property type="component" value="Unassembled WGS sequence"/>
</dbReference>
<dbReference type="InterPro" id="IPR001841">
    <property type="entry name" value="Znf_RING"/>
</dbReference>
<dbReference type="InterPro" id="IPR013083">
    <property type="entry name" value="Znf_RING/FYVE/PHD"/>
</dbReference>
<dbReference type="OrthoDB" id="1711136at2759"/>
<dbReference type="PANTHER" id="PTHR42647">
    <property type="entry name" value="SBP (S-RIBONUCLEASE BINDING PROTEIN) FAMILY PROTEIN"/>
    <property type="match status" value="1"/>
</dbReference>
<keyword evidence="5" id="KW-0175">Coiled coil</keyword>
<dbReference type="FunFam" id="3.30.40.10:FF:000239">
    <property type="entry name" value="probable BOI-related E3 ubiquitin-protein ligase 2"/>
    <property type="match status" value="1"/>
</dbReference>
<name>A0A834ZWN0_TETSI</name>
<evidence type="ECO:0000256" key="4">
    <source>
        <dbReference type="PROSITE-ProRule" id="PRU00175"/>
    </source>
</evidence>
<dbReference type="PROSITE" id="PS50089">
    <property type="entry name" value="ZF_RING_2"/>
    <property type="match status" value="1"/>
</dbReference>
<evidence type="ECO:0000256" key="3">
    <source>
        <dbReference type="ARBA" id="ARBA00022833"/>
    </source>
</evidence>
<keyword evidence="1" id="KW-0479">Metal-binding</keyword>
<dbReference type="PANTHER" id="PTHR42647:SF22">
    <property type="entry name" value="BOI-RELATED E3 UBIQUITIN-PROTEIN LIGASE 2-RELATED"/>
    <property type="match status" value="1"/>
</dbReference>
<evidence type="ECO:0000256" key="1">
    <source>
        <dbReference type="ARBA" id="ARBA00022723"/>
    </source>
</evidence>
<dbReference type="Gene3D" id="3.30.40.10">
    <property type="entry name" value="Zinc/RING finger domain, C3HC4 (zinc finger)"/>
    <property type="match status" value="1"/>
</dbReference>
<accession>A0A834ZWN0</accession>
<dbReference type="OMA" id="EMENQEW"/>
<dbReference type="EMBL" id="JABCRI010000002">
    <property type="protein sequence ID" value="KAF8410406.1"/>
    <property type="molecule type" value="Genomic_DNA"/>
</dbReference>
<protein>
    <recommendedName>
        <fullName evidence="6">RING-type domain-containing protein</fullName>
    </recommendedName>
</protein>
<dbReference type="Pfam" id="PF13920">
    <property type="entry name" value="zf-C3HC4_3"/>
    <property type="match status" value="1"/>
</dbReference>
<dbReference type="GO" id="GO:0008270">
    <property type="term" value="F:zinc ion binding"/>
    <property type="evidence" value="ECO:0007669"/>
    <property type="project" value="UniProtKB-KW"/>
</dbReference>
<keyword evidence="2 4" id="KW-0863">Zinc-finger</keyword>
<organism evidence="7 8">
    <name type="scientific">Tetracentron sinense</name>
    <name type="common">Spur-leaf</name>
    <dbReference type="NCBI Taxonomy" id="13715"/>
    <lineage>
        <taxon>Eukaryota</taxon>
        <taxon>Viridiplantae</taxon>
        <taxon>Streptophyta</taxon>
        <taxon>Embryophyta</taxon>
        <taxon>Tracheophyta</taxon>
        <taxon>Spermatophyta</taxon>
        <taxon>Magnoliopsida</taxon>
        <taxon>Trochodendrales</taxon>
        <taxon>Trochodendraceae</taxon>
        <taxon>Tetracentron</taxon>
    </lineage>
</organism>
<evidence type="ECO:0000259" key="6">
    <source>
        <dbReference type="PROSITE" id="PS50089"/>
    </source>
</evidence>
<evidence type="ECO:0000313" key="7">
    <source>
        <dbReference type="EMBL" id="KAF8410406.1"/>
    </source>
</evidence>
<evidence type="ECO:0000313" key="8">
    <source>
        <dbReference type="Proteomes" id="UP000655225"/>
    </source>
</evidence>
<gene>
    <name evidence="7" type="ORF">HHK36_002935</name>
</gene>
<proteinExistence type="predicted"/>
<feature type="domain" description="RING-type" evidence="6">
    <location>
        <begin position="233"/>
        <end position="268"/>
    </location>
</feature>
<dbReference type="AlphaFoldDB" id="A0A834ZWN0"/>
<evidence type="ECO:0000256" key="2">
    <source>
        <dbReference type="ARBA" id="ARBA00022771"/>
    </source>
</evidence>
<evidence type="ECO:0000256" key="5">
    <source>
        <dbReference type="SAM" id="Coils"/>
    </source>
</evidence>
<keyword evidence="8" id="KW-1185">Reference proteome</keyword>
<keyword evidence="3" id="KW-0862">Zinc</keyword>